<dbReference type="EMBL" id="LBVC01000003">
    <property type="protein sequence ID" value="KKQ79083.1"/>
    <property type="molecule type" value="Genomic_DNA"/>
</dbReference>
<name>A0A0G0KHK4_9BACT</name>
<evidence type="ECO:0000256" key="1">
    <source>
        <dbReference type="ARBA" id="ARBA00009981"/>
    </source>
</evidence>
<evidence type="ECO:0000313" key="2">
    <source>
        <dbReference type="EMBL" id="KKQ79083.1"/>
    </source>
</evidence>
<evidence type="ECO:0000313" key="3">
    <source>
        <dbReference type="Proteomes" id="UP000034324"/>
    </source>
</evidence>
<dbReference type="AlphaFoldDB" id="A0A0G0KHK4"/>
<gene>
    <name evidence="2" type="ORF">US99_C0003G0004</name>
</gene>
<sequence>MYQLTVGEFKAKFSEVLSKVLLGDSIGITYGKNKKKVAALVPYGELIKQKKFKLGLLASKGSFKVVGDFKISGEEFLQS</sequence>
<protein>
    <submittedName>
        <fullName evidence="2">Prevent-host-death family protein</fullName>
    </submittedName>
</protein>
<proteinExistence type="inferred from homology"/>
<organism evidence="2 3">
    <name type="scientific">Candidatus Daviesbacteria bacterium GW2011_GWF2_38_6</name>
    <dbReference type="NCBI Taxonomy" id="1618432"/>
    <lineage>
        <taxon>Bacteria</taxon>
        <taxon>Candidatus Daviesiibacteriota</taxon>
    </lineage>
</organism>
<dbReference type="InterPro" id="IPR036165">
    <property type="entry name" value="YefM-like_sf"/>
</dbReference>
<comment type="caution">
    <text evidence="2">The sequence shown here is derived from an EMBL/GenBank/DDBJ whole genome shotgun (WGS) entry which is preliminary data.</text>
</comment>
<reference evidence="2 3" key="1">
    <citation type="journal article" date="2015" name="Nature">
        <title>rRNA introns, odd ribosomes, and small enigmatic genomes across a large radiation of phyla.</title>
        <authorList>
            <person name="Brown C.T."/>
            <person name="Hug L.A."/>
            <person name="Thomas B.C."/>
            <person name="Sharon I."/>
            <person name="Castelle C.J."/>
            <person name="Singh A."/>
            <person name="Wilkins M.J."/>
            <person name="Williams K.H."/>
            <person name="Banfield J.F."/>
        </authorList>
    </citation>
    <scope>NUCLEOTIDE SEQUENCE [LARGE SCALE GENOMIC DNA]</scope>
</reference>
<dbReference type="SUPFAM" id="SSF143120">
    <property type="entry name" value="YefM-like"/>
    <property type="match status" value="1"/>
</dbReference>
<accession>A0A0G0KHK4</accession>
<comment type="similarity">
    <text evidence="1">Belongs to the phD/YefM antitoxin family.</text>
</comment>
<dbReference type="Proteomes" id="UP000034324">
    <property type="component" value="Unassembled WGS sequence"/>
</dbReference>